<gene>
    <name evidence="10" type="ORF">GKE97_24585</name>
</gene>
<feature type="transmembrane region" description="Helical" evidence="8">
    <location>
        <begin position="12"/>
        <end position="32"/>
    </location>
</feature>
<dbReference type="GO" id="GO:0022857">
    <property type="term" value="F:transmembrane transporter activity"/>
    <property type="evidence" value="ECO:0007669"/>
    <property type="project" value="InterPro"/>
</dbReference>
<feature type="transmembrane region" description="Helical" evidence="8">
    <location>
        <begin position="210"/>
        <end position="230"/>
    </location>
</feature>
<reference evidence="10 11" key="1">
    <citation type="journal article" date="2019" name="Nat. Med.">
        <title>A library of human gut bacterial isolates paired with longitudinal multiomics data enables mechanistic microbiome research.</title>
        <authorList>
            <person name="Poyet M."/>
            <person name="Groussin M."/>
            <person name="Gibbons S.M."/>
            <person name="Avila-Pacheco J."/>
            <person name="Jiang X."/>
            <person name="Kearney S.M."/>
            <person name="Perrotta A.R."/>
            <person name="Berdy B."/>
            <person name="Zhao S."/>
            <person name="Lieberman T.D."/>
            <person name="Swanson P.K."/>
            <person name="Smith M."/>
            <person name="Roesemann S."/>
            <person name="Alexander J.E."/>
            <person name="Rich S.A."/>
            <person name="Livny J."/>
            <person name="Vlamakis H."/>
            <person name="Clish C."/>
            <person name="Bullock K."/>
            <person name="Deik A."/>
            <person name="Scott J."/>
            <person name="Pierce K.A."/>
            <person name="Xavier R.J."/>
            <person name="Alm E.J."/>
        </authorList>
    </citation>
    <scope>NUCLEOTIDE SEQUENCE [LARGE SCALE GENOMIC DNA]</scope>
    <source>
        <strain evidence="10 11">BIOML-A2</strain>
    </source>
</reference>
<dbReference type="SUPFAM" id="SSF53850">
    <property type="entry name" value="Periplasmic binding protein-like II"/>
    <property type="match status" value="1"/>
</dbReference>
<evidence type="ECO:0000256" key="2">
    <source>
        <dbReference type="ARBA" id="ARBA00022448"/>
    </source>
</evidence>
<evidence type="ECO:0000256" key="5">
    <source>
        <dbReference type="ARBA" id="ARBA00023136"/>
    </source>
</evidence>
<sequence>MTLSMVVEHLSMVVFAIVIAILIGVPLGLLCYLSRAARGMVLRVVDLIQTTPALALLGIIMVTPLGAGKPTVILGLALYSLLPIVRNVTLGLSQVSPAVKEAAKGMGMTRVYSLFHVELPLAMPMLFTGLRIAVVNAIGTAVFASSVGGGGLGNLINTGIRRNDVAMILSGTAALMAMALLLDNLMAFCERRMGRRDSSSRPGRHAVLRRRLTAGAAAVLVAVLCLPSLLPKDTSSTLVLYDGEFSEVQLVNRMVQQLVEDRTGLEVSILDPMTSINNFKELTAREPSCDLMYTWDGTILTTFLGLDTSDIPAGQSLYDFVNGRIGEQYGARMLGKIGVDNTYSIGVTQAVMDTYHPAAVSDLAPIAGELRFGAEQDFYTDAGSMKYGPFVAFYGLQFQEAIQVDIMLKYTAIKSGSYDVMVVYATDGLNKDANLTILEDDKSFFPEYNGVLTVRDGLFEDFADRAPELEQTLELLTGQFTNEVMSELTYRVDVLGEDVDLVAADYLHTLGLL</sequence>
<dbReference type="PROSITE" id="PS50928">
    <property type="entry name" value="ABC_TM1"/>
    <property type="match status" value="1"/>
</dbReference>
<dbReference type="InterPro" id="IPR000515">
    <property type="entry name" value="MetI-like"/>
</dbReference>
<evidence type="ECO:0000256" key="8">
    <source>
        <dbReference type="RuleBase" id="RU363032"/>
    </source>
</evidence>
<accession>A0A6I2RA18</accession>
<proteinExistence type="inferred from homology"/>
<dbReference type="AlphaFoldDB" id="A0A6I2RA18"/>
<evidence type="ECO:0000256" key="3">
    <source>
        <dbReference type="ARBA" id="ARBA00022692"/>
    </source>
</evidence>
<feature type="domain" description="ABC transmembrane type-1" evidence="9">
    <location>
        <begin position="6"/>
        <end position="186"/>
    </location>
</feature>
<evidence type="ECO:0000313" key="10">
    <source>
        <dbReference type="EMBL" id="MSB22641.1"/>
    </source>
</evidence>
<feature type="transmembrane region" description="Helical" evidence="8">
    <location>
        <begin position="44"/>
        <end position="66"/>
    </location>
</feature>
<dbReference type="Proteomes" id="UP000434475">
    <property type="component" value="Unassembled WGS sequence"/>
</dbReference>
<evidence type="ECO:0000256" key="7">
    <source>
        <dbReference type="ARBA" id="ARBA00035652"/>
    </source>
</evidence>
<dbReference type="Gene3D" id="1.10.3720.10">
    <property type="entry name" value="MetI-like"/>
    <property type="match status" value="1"/>
</dbReference>
<comment type="caution">
    <text evidence="10">The sequence shown here is derived from an EMBL/GenBank/DDBJ whole genome shotgun (WGS) entry which is preliminary data.</text>
</comment>
<keyword evidence="2 8" id="KW-0813">Transport</keyword>
<evidence type="ECO:0000259" key="9">
    <source>
        <dbReference type="PROSITE" id="PS50928"/>
    </source>
</evidence>
<keyword evidence="5 8" id="KW-0472">Membrane</keyword>
<feature type="transmembrane region" description="Helical" evidence="8">
    <location>
        <begin position="165"/>
        <end position="189"/>
    </location>
</feature>
<evidence type="ECO:0000313" key="11">
    <source>
        <dbReference type="Proteomes" id="UP000434475"/>
    </source>
</evidence>
<dbReference type="Gene3D" id="3.40.190.10">
    <property type="entry name" value="Periplasmic binding protein-like II"/>
    <property type="match status" value="1"/>
</dbReference>
<keyword evidence="3 8" id="KW-0812">Transmembrane</keyword>
<dbReference type="Pfam" id="PF04069">
    <property type="entry name" value="OpuAC"/>
    <property type="match status" value="1"/>
</dbReference>
<dbReference type="PANTHER" id="PTHR30177:SF4">
    <property type="entry name" value="OSMOPROTECTANT IMPORT PERMEASE PROTEIN OSMW"/>
    <property type="match status" value="1"/>
</dbReference>
<dbReference type="CDD" id="cd06261">
    <property type="entry name" value="TM_PBP2"/>
    <property type="match status" value="1"/>
</dbReference>
<dbReference type="RefSeq" id="WP_172698177.1">
    <property type="nucleotide sequence ID" value="NZ_JANGAR010000076.1"/>
</dbReference>
<comment type="similarity">
    <text evidence="7">In the N-terminal section; belongs to the binding-protein-dependent transport system permease family.</text>
</comment>
<dbReference type="InterPro" id="IPR035906">
    <property type="entry name" value="MetI-like_sf"/>
</dbReference>
<dbReference type="PANTHER" id="PTHR30177">
    <property type="entry name" value="GLYCINE BETAINE/L-PROLINE TRANSPORT SYSTEM PERMEASE PROTEIN PROW"/>
    <property type="match status" value="1"/>
</dbReference>
<name>A0A6I2RA18_FLAPL</name>
<dbReference type="InterPro" id="IPR007210">
    <property type="entry name" value="ABC_Gly_betaine_transp_sub-bd"/>
</dbReference>
<dbReference type="GO" id="GO:0043190">
    <property type="term" value="C:ATP-binding cassette (ABC) transporter complex"/>
    <property type="evidence" value="ECO:0007669"/>
    <property type="project" value="InterPro"/>
</dbReference>
<comment type="subcellular location">
    <subcellularLocation>
        <location evidence="8">Cell membrane</location>
        <topology evidence="8">Multi-pass membrane protein</topology>
    </subcellularLocation>
    <subcellularLocation>
        <location evidence="1">Membrane</location>
        <topology evidence="1">Multi-pass membrane protein</topology>
    </subcellularLocation>
</comment>
<feature type="transmembrane region" description="Helical" evidence="8">
    <location>
        <begin position="114"/>
        <end position="145"/>
    </location>
</feature>
<dbReference type="Pfam" id="PF00528">
    <property type="entry name" value="BPD_transp_1"/>
    <property type="match status" value="1"/>
</dbReference>
<evidence type="ECO:0000256" key="6">
    <source>
        <dbReference type="ARBA" id="ARBA00035642"/>
    </source>
</evidence>
<comment type="similarity">
    <text evidence="8">Belongs to the binding-protein-dependent transport system permease family.</text>
</comment>
<evidence type="ECO:0000256" key="4">
    <source>
        <dbReference type="ARBA" id="ARBA00022989"/>
    </source>
</evidence>
<dbReference type="CDD" id="cd13528">
    <property type="entry name" value="PBP2_osmoprotectants"/>
    <property type="match status" value="1"/>
</dbReference>
<evidence type="ECO:0000256" key="1">
    <source>
        <dbReference type="ARBA" id="ARBA00004141"/>
    </source>
</evidence>
<comment type="similarity">
    <text evidence="6">In the C-terminal section; belongs to the OsmX family.</text>
</comment>
<feature type="transmembrane region" description="Helical" evidence="8">
    <location>
        <begin position="72"/>
        <end position="93"/>
    </location>
</feature>
<dbReference type="InterPro" id="IPR051204">
    <property type="entry name" value="ABC_transp_perm/SBD"/>
</dbReference>
<protein>
    <submittedName>
        <fullName evidence="10">ABC transporter permease subunit</fullName>
    </submittedName>
</protein>
<dbReference type="EMBL" id="WKPR01000048">
    <property type="protein sequence ID" value="MSB22641.1"/>
    <property type="molecule type" value="Genomic_DNA"/>
</dbReference>
<dbReference type="Gene3D" id="3.40.190.120">
    <property type="entry name" value="Osmoprotection protein (prox), domain 2"/>
    <property type="match status" value="1"/>
</dbReference>
<organism evidence="10 11">
    <name type="scientific">Flavonifractor plautii</name>
    <name type="common">Fusobacterium plautii</name>
    <dbReference type="NCBI Taxonomy" id="292800"/>
    <lineage>
        <taxon>Bacteria</taxon>
        <taxon>Bacillati</taxon>
        <taxon>Bacillota</taxon>
        <taxon>Clostridia</taxon>
        <taxon>Eubacteriales</taxon>
        <taxon>Oscillospiraceae</taxon>
        <taxon>Flavonifractor</taxon>
    </lineage>
</organism>
<dbReference type="SUPFAM" id="SSF161098">
    <property type="entry name" value="MetI-like"/>
    <property type="match status" value="1"/>
</dbReference>
<dbReference type="GO" id="GO:0031460">
    <property type="term" value="P:glycine betaine transport"/>
    <property type="evidence" value="ECO:0007669"/>
    <property type="project" value="TreeGrafter"/>
</dbReference>
<keyword evidence="4 8" id="KW-1133">Transmembrane helix</keyword>